<dbReference type="EMBL" id="WVTB01000086">
    <property type="protein sequence ID" value="KAF3799117.1"/>
    <property type="molecule type" value="Genomic_DNA"/>
</dbReference>
<reference evidence="1" key="2">
    <citation type="submission" date="2020-03" db="EMBL/GenBank/DDBJ databases">
        <authorList>
            <person name="Fu F.-F."/>
            <person name="Chen J."/>
        </authorList>
    </citation>
    <scope>NUCLEOTIDE SEQUENCE</scope>
    <source>
        <strain evidence="1">Lc1</strain>
    </source>
</reference>
<feature type="non-terminal residue" evidence="1">
    <location>
        <position position="179"/>
    </location>
</feature>
<dbReference type="RefSeq" id="XP_045258277.1">
    <property type="nucleotide sequence ID" value="XM_045415104.1"/>
</dbReference>
<dbReference type="GeneID" id="69022402"/>
<proteinExistence type="predicted"/>
<comment type="caution">
    <text evidence="1">The sequence shown here is derived from an EMBL/GenBank/DDBJ whole genome shotgun (WGS) entry which is preliminary data.</text>
</comment>
<organism evidence="1 2">
    <name type="scientific">Colletotrichum gloeosporioides</name>
    <name type="common">Anthracnose fungus</name>
    <name type="synonym">Glomerella cingulata</name>
    <dbReference type="NCBI Taxonomy" id="474922"/>
    <lineage>
        <taxon>Eukaryota</taxon>
        <taxon>Fungi</taxon>
        <taxon>Dikarya</taxon>
        <taxon>Ascomycota</taxon>
        <taxon>Pezizomycotina</taxon>
        <taxon>Sordariomycetes</taxon>
        <taxon>Hypocreomycetidae</taxon>
        <taxon>Glomerellales</taxon>
        <taxon>Glomerellaceae</taxon>
        <taxon>Colletotrichum</taxon>
        <taxon>Colletotrichum gloeosporioides species complex</taxon>
    </lineage>
</organism>
<dbReference type="AlphaFoldDB" id="A0A8H4C8D1"/>
<dbReference type="Proteomes" id="UP000613401">
    <property type="component" value="Unassembled WGS sequence"/>
</dbReference>
<protein>
    <submittedName>
        <fullName evidence="1">Uncharacterized protein</fullName>
    </submittedName>
</protein>
<accession>A0A8H4C8D1</accession>
<keyword evidence="2" id="KW-1185">Reference proteome</keyword>
<sequence length="179" mass="20007">DWLDESSKRSLFEALEPELSSSSGLQLMAVDGSDLATYSTKGVVADEWDIPSDLFEIATAGQSEIVCFGMRGQEHLSSYFPVCLDSSSRFSSENYRTLRGQIQDDYGHMIEGLLEEKSLNLQVRCILDQRHSVAKKKGRGHLALACSLEISVYGPFELFDDTGGWFQDYEVYLQDPAIC</sequence>
<name>A0A8H4C8D1_COLGL</name>
<gene>
    <name evidence="1" type="ORF">GCG54_00015297</name>
</gene>
<reference evidence="1" key="1">
    <citation type="journal article" date="2020" name="Phytopathology">
        <title>Genome sequence and comparative analysis of Colletotrichum gloeosporioides isolated from Liriodendron leaves.</title>
        <authorList>
            <person name="Fu F.F."/>
            <person name="Hao Z."/>
            <person name="Wang P."/>
            <person name="Lu Y."/>
            <person name="Xue L.J."/>
            <person name="Wei G."/>
            <person name="Tian Y."/>
            <person name="Baishi H."/>
            <person name="Xu H."/>
            <person name="Shi J."/>
            <person name="Cheng T."/>
            <person name="Wang G."/>
            <person name="Yi Y."/>
            <person name="Chen J."/>
        </authorList>
    </citation>
    <scope>NUCLEOTIDE SEQUENCE</scope>
    <source>
        <strain evidence="1">Lc1</strain>
    </source>
</reference>
<evidence type="ECO:0000313" key="2">
    <source>
        <dbReference type="Proteomes" id="UP000613401"/>
    </source>
</evidence>
<evidence type="ECO:0000313" key="1">
    <source>
        <dbReference type="EMBL" id="KAF3799117.1"/>
    </source>
</evidence>